<name>A0A3D9FDT4_9SPHN</name>
<keyword evidence="5" id="KW-1185">Reference proteome</keyword>
<feature type="domain" description="Alpha/beta hydrolase fold-3" evidence="3">
    <location>
        <begin position="81"/>
        <end position="284"/>
    </location>
</feature>
<evidence type="ECO:0000256" key="2">
    <source>
        <dbReference type="ARBA" id="ARBA00022801"/>
    </source>
</evidence>
<dbReference type="Pfam" id="PF07859">
    <property type="entry name" value="Abhydrolase_3"/>
    <property type="match status" value="1"/>
</dbReference>
<accession>A0A3D9FDT4</accession>
<dbReference type="PROSITE" id="PS01173">
    <property type="entry name" value="LIPASE_GDXG_HIS"/>
    <property type="match status" value="1"/>
</dbReference>
<comment type="similarity">
    <text evidence="1">Belongs to the 'GDXG' lipolytic enzyme family.</text>
</comment>
<dbReference type="OrthoDB" id="9806180at2"/>
<protein>
    <submittedName>
        <fullName evidence="4">Acetyl esterase</fullName>
    </submittedName>
</protein>
<dbReference type="InterPro" id="IPR050300">
    <property type="entry name" value="GDXG_lipolytic_enzyme"/>
</dbReference>
<dbReference type="InterPro" id="IPR029058">
    <property type="entry name" value="AB_hydrolase_fold"/>
</dbReference>
<evidence type="ECO:0000259" key="3">
    <source>
        <dbReference type="Pfam" id="PF07859"/>
    </source>
</evidence>
<proteinExistence type="inferred from homology"/>
<evidence type="ECO:0000313" key="4">
    <source>
        <dbReference type="EMBL" id="RED15737.1"/>
    </source>
</evidence>
<sequence length="324" mass="34580">MPYVRPDVQMMLDLLAAQEGPKTHETDPATARAMMDMIFTMAERPAGELAIKRDFSIPGPAGDISARLYDPRDNRGPSPVVVFFHGGGFVIGNIETHDGLCAETARTLDLPVVSVDYRLAPEYPFPAAPEDCIAAARWIASSPQELGLEVTGLIPAGDSAGGNLAAVTSIALRDDPADVPVIAQWLIYPATDMSADGGSMRDFGEGFLLEAKTMEWFSNHYAGDETDWRLNPVLKDTEGLPPTVLVTAGLDPLRDQGRAYAGKLIASGVHTVYREASGNIHGFANLRKIIPSAHDDVVACLAALNMVLAEIESDAVPEQAAAAE</sequence>
<gene>
    <name evidence="4" type="ORF">DFR46_0740</name>
</gene>
<dbReference type="GO" id="GO:0016787">
    <property type="term" value="F:hydrolase activity"/>
    <property type="evidence" value="ECO:0007669"/>
    <property type="project" value="UniProtKB-KW"/>
</dbReference>
<dbReference type="PANTHER" id="PTHR48081:SF8">
    <property type="entry name" value="ALPHA_BETA HYDROLASE FOLD-3 DOMAIN-CONTAINING PROTEIN-RELATED"/>
    <property type="match status" value="1"/>
</dbReference>
<organism evidence="4 5">
    <name type="scientific">Parasphingopyxis lamellibrachiae</name>
    <dbReference type="NCBI Taxonomy" id="680125"/>
    <lineage>
        <taxon>Bacteria</taxon>
        <taxon>Pseudomonadati</taxon>
        <taxon>Pseudomonadota</taxon>
        <taxon>Alphaproteobacteria</taxon>
        <taxon>Sphingomonadales</taxon>
        <taxon>Sphingomonadaceae</taxon>
        <taxon>Parasphingopyxis</taxon>
    </lineage>
</organism>
<dbReference type="RefSeq" id="WP_116235217.1">
    <property type="nucleotide sequence ID" value="NZ_QRDP01000004.1"/>
</dbReference>
<dbReference type="PANTHER" id="PTHR48081">
    <property type="entry name" value="AB HYDROLASE SUPERFAMILY PROTEIN C4A8.06C"/>
    <property type="match status" value="1"/>
</dbReference>
<comment type="caution">
    <text evidence="4">The sequence shown here is derived from an EMBL/GenBank/DDBJ whole genome shotgun (WGS) entry which is preliminary data.</text>
</comment>
<dbReference type="InterPro" id="IPR002168">
    <property type="entry name" value="Lipase_GDXG_HIS_AS"/>
</dbReference>
<dbReference type="AlphaFoldDB" id="A0A3D9FDT4"/>
<dbReference type="EMBL" id="QRDP01000004">
    <property type="protein sequence ID" value="RED15737.1"/>
    <property type="molecule type" value="Genomic_DNA"/>
</dbReference>
<dbReference type="SUPFAM" id="SSF53474">
    <property type="entry name" value="alpha/beta-Hydrolases"/>
    <property type="match status" value="1"/>
</dbReference>
<evidence type="ECO:0000256" key="1">
    <source>
        <dbReference type="ARBA" id="ARBA00010515"/>
    </source>
</evidence>
<evidence type="ECO:0000313" key="5">
    <source>
        <dbReference type="Proteomes" id="UP000256310"/>
    </source>
</evidence>
<dbReference type="Gene3D" id="3.40.50.1820">
    <property type="entry name" value="alpha/beta hydrolase"/>
    <property type="match status" value="1"/>
</dbReference>
<dbReference type="InterPro" id="IPR013094">
    <property type="entry name" value="AB_hydrolase_3"/>
</dbReference>
<keyword evidence="2" id="KW-0378">Hydrolase</keyword>
<dbReference type="Proteomes" id="UP000256310">
    <property type="component" value="Unassembled WGS sequence"/>
</dbReference>
<reference evidence="4 5" key="1">
    <citation type="submission" date="2018-07" db="EMBL/GenBank/DDBJ databases">
        <title>Genomic Encyclopedia of Type Strains, Phase IV (KMG-IV): sequencing the most valuable type-strain genomes for metagenomic binning, comparative biology and taxonomic classification.</title>
        <authorList>
            <person name="Goeker M."/>
        </authorList>
    </citation>
    <scope>NUCLEOTIDE SEQUENCE [LARGE SCALE GENOMIC DNA]</scope>
    <source>
        <strain evidence="4 5">DSM 26725</strain>
    </source>
</reference>